<protein>
    <submittedName>
        <fullName evidence="1">Uncharacterized protein</fullName>
    </submittedName>
</protein>
<dbReference type="AlphaFoldDB" id="A0A1G2JQH6"/>
<evidence type="ECO:0000313" key="1">
    <source>
        <dbReference type="EMBL" id="OGZ89193.1"/>
    </source>
</evidence>
<reference evidence="1 2" key="1">
    <citation type="journal article" date="2016" name="Nat. Commun.">
        <title>Thousands of microbial genomes shed light on interconnected biogeochemical processes in an aquifer system.</title>
        <authorList>
            <person name="Anantharaman K."/>
            <person name="Brown C.T."/>
            <person name="Hug L.A."/>
            <person name="Sharon I."/>
            <person name="Castelle C.J."/>
            <person name="Probst A.J."/>
            <person name="Thomas B.C."/>
            <person name="Singh A."/>
            <person name="Wilkins M.J."/>
            <person name="Karaoz U."/>
            <person name="Brodie E.L."/>
            <person name="Williams K.H."/>
            <person name="Hubbard S.S."/>
            <person name="Banfield J.F."/>
        </authorList>
    </citation>
    <scope>NUCLEOTIDE SEQUENCE [LARGE SCALE GENOMIC DNA]</scope>
</reference>
<name>A0A1G2JQH6_9BACT</name>
<dbReference type="EMBL" id="MHPU01000010">
    <property type="protein sequence ID" value="OGZ89193.1"/>
    <property type="molecule type" value="Genomic_DNA"/>
</dbReference>
<gene>
    <name evidence="1" type="ORF">A2561_01235</name>
</gene>
<evidence type="ECO:0000313" key="2">
    <source>
        <dbReference type="Proteomes" id="UP000178935"/>
    </source>
</evidence>
<comment type="caution">
    <text evidence="1">The sequence shown here is derived from an EMBL/GenBank/DDBJ whole genome shotgun (WGS) entry which is preliminary data.</text>
</comment>
<proteinExistence type="predicted"/>
<accession>A0A1G2JQH6</accession>
<organism evidence="1 2">
    <name type="scientific">Candidatus Staskawiczbacteria bacterium RIFOXYD1_FULL_32_13</name>
    <dbReference type="NCBI Taxonomy" id="1802234"/>
    <lineage>
        <taxon>Bacteria</taxon>
        <taxon>Candidatus Staskawicziibacteriota</taxon>
    </lineage>
</organism>
<sequence>MKEELKTLLEVKYQKAFGLYNQKEKEFFEVFSLGKGDWVRVQKEMTDAWKKVDEVIQEIINLKNKAKNK</sequence>
<dbReference type="Proteomes" id="UP000178935">
    <property type="component" value="Unassembled WGS sequence"/>
</dbReference>